<sequence length="258" mass="28451">MERKPQDLDRPIIITVGSESHHCLHFRAKSGSALKERRQTHCLSHSFGSFHGHDMLNVMHGKYAQHQVTWHATSYTLRGQRAYADLFPSGDPIQSAEASGQTYSMWVDLNGDGLDDLLWAKAGGSGAWTVRFNNGKGLGNRITFATNLGIEHCTGENDPTEDEFGRTYCEKSGYAPGMPRRSLPPTSMAMNASGDPNGRASPALPTAPTATSRARSPIRCCRRSPRPRVPKTGRPSRYTCPARNDCTRRSRALPRDGR</sequence>
<proteinExistence type="predicted"/>
<comment type="caution">
    <text evidence="2">The sequence shown here is derived from an EMBL/GenBank/DDBJ whole genome shotgun (WGS) entry which is preliminary data.</text>
</comment>
<dbReference type="Proteomes" id="UP001596036">
    <property type="component" value="Unassembled WGS sequence"/>
</dbReference>
<gene>
    <name evidence="2" type="ORF">ACFPN1_03095</name>
</gene>
<evidence type="ECO:0000313" key="3">
    <source>
        <dbReference type="Proteomes" id="UP001596036"/>
    </source>
</evidence>
<feature type="compositionally biased region" description="Basic residues" evidence="1">
    <location>
        <begin position="220"/>
        <end position="231"/>
    </location>
</feature>
<accession>A0ABW0SKB3</accession>
<feature type="compositionally biased region" description="Low complexity" evidence="1">
    <location>
        <begin position="199"/>
        <end position="219"/>
    </location>
</feature>
<feature type="region of interest" description="Disordered" evidence="1">
    <location>
        <begin position="175"/>
        <end position="258"/>
    </location>
</feature>
<evidence type="ECO:0000256" key="1">
    <source>
        <dbReference type="SAM" id="MobiDB-lite"/>
    </source>
</evidence>
<reference evidence="3" key="1">
    <citation type="journal article" date="2019" name="Int. J. Syst. Evol. Microbiol.">
        <title>The Global Catalogue of Microorganisms (GCM) 10K type strain sequencing project: providing services to taxonomists for standard genome sequencing and annotation.</title>
        <authorList>
            <consortium name="The Broad Institute Genomics Platform"/>
            <consortium name="The Broad Institute Genome Sequencing Center for Infectious Disease"/>
            <person name="Wu L."/>
            <person name="Ma J."/>
        </authorList>
    </citation>
    <scope>NUCLEOTIDE SEQUENCE [LARGE SCALE GENOMIC DNA]</scope>
    <source>
        <strain evidence="3">KACC 11407</strain>
    </source>
</reference>
<dbReference type="InterPro" id="IPR028994">
    <property type="entry name" value="Integrin_alpha_N"/>
</dbReference>
<keyword evidence="3" id="KW-1185">Reference proteome</keyword>
<feature type="compositionally biased region" description="Basic and acidic residues" evidence="1">
    <location>
        <begin position="245"/>
        <end position="258"/>
    </location>
</feature>
<dbReference type="RefSeq" id="WP_386752892.1">
    <property type="nucleotide sequence ID" value="NZ_JBHSNM010000001.1"/>
</dbReference>
<dbReference type="SUPFAM" id="SSF69318">
    <property type="entry name" value="Integrin alpha N-terminal domain"/>
    <property type="match status" value="1"/>
</dbReference>
<dbReference type="EMBL" id="JBHSNM010000001">
    <property type="protein sequence ID" value="MFC5569052.1"/>
    <property type="molecule type" value="Genomic_DNA"/>
</dbReference>
<organism evidence="2 3">
    <name type="scientific">Lysobacter yangpyeongensis</name>
    <dbReference type="NCBI Taxonomy" id="346182"/>
    <lineage>
        <taxon>Bacteria</taxon>
        <taxon>Pseudomonadati</taxon>
        <taxon>Pseudomonadota</taxon>
        <taxon>Gammaproteobacteria</taxon>
        <taxon>Lysobacterales</taxon>
        <taxon>Lysobacteraceae</taxon>
        <taxon>Lysobacter</taxon>
    </lineage>
</organism>
<name>A0ABW0SKB3_9GAMM</name>
<evidence type="ECO:0000313" key="2">
    <source>
        <dbReference type="EMBL" id="MFC5569052.1"/>
    </source>
</evidence>
<protein>
    <submittedName>
        <fullName evidence="2">FG-GAP repeat domain-containing protein</fullName>
    </submittedName>
</protein>